<accession>X1ME33</accession>
<dbReference type="InterPro" id="IPR011335">
    <property type="entry name" value="Restrct_endonuc-II-like"/>
</dbReference>
<protein>
    <submittedName>
        <fullName evidence="1">Uncharacterized protein</fullName>
    </submittedName>
</protein>
<dbReference type="AlphaFoldDB" id="X1ME33"/>
<name>X1ME33_9ZZZZ</name>
<dbReference type="InterPro" id="IPR012297">
    <property type="entry name" value="EcoO109IR_cat_dom_sf"/>
</dbReference>
<dbReference type="Gene3D" id="3.40.1560.10">
    <property type="entry name" value="type ii restriction endonuclease, domain 2"/>
    <property type="match status" value="1"/>
</dbReference>
<gene>
    <name evidence="1" type="ORF">S06H3_11954</name>
</gene>
<proteinExistence type="predicted"/>
<sequence length="127" mass="14320">MGVFYGHKGLLTNKYDIVRGINPHHQDELTPLDFVSVKAGKEFWGWLNGGEMATQDWVMEGIRAGVDEFSREKDATGRLVDHAKSRLKGELRKKYGLPEDGSLDWTSLLHAVNGEPSVTRAKCRRTH</sequence>
<comment type="caution">
    <text evidence="1">The sequence shown here is derived from an EMBL/GenBank/DDBJ whole genome shotgun (WGS) entry which is preliminary data.</text>
</comment>
<dbReference type="EMBL" id="BARV01005876">
    <property type="protein sequence ID" value="GAI04619.1"/>
    <property type="molecule type" value="Genomic_DNA"/>
</dbReference>
<evidence type="ECO:0000313" key="1">
    <source>
        <dbReference type="EMBL" id="GAI04619.1"/>
    </source>
</evidence>
<dbReference type="Gene3D" id="1.10.3250.10">
    <property type="entry name" value="type ii restriction endonuclease, domain 1"/>
    <property type="match status" value="1"/>
</dbReference>
<reference evidence="1" key="1">
    <citation type="journal article" date="2014" name="Front. Microbiol.">
        <title>High frequency of phylogenetically diverse reductive dehalogenase-homologous genes in deep subseafloor sedimentary metagenomes.</title>
        <authorList>
            <person name="Kawai M."/>
            <person name="Futagami T."/>
            <person name="Toyoda A."/>
            <person name="Takaki Y."/>
            <person name="Nishi S."/>
            <person name="Hori S."/>
            <person name="Arai W."/>
            <person name="Tsubouchi T."/>
            <person name="Morono Y."/>
            <person name="Uchiyama I."/>
            <person name="Ito T."/>
            <person name="Fujiyama A."/>
            <person name="Inagaki F."/>
            <person name="Takami H."/>
        </authorList>
    </citation>
    <scope>NUCLEOTIDE SEQUENCE</scope>
    <source>
        <strain evidence="1">Expedition CK06-06</strain>
    </source>
</reference>
<organism evidence="1">
    <name type="scientific">marine sediment metagenome</name>
    <dbReference type="NCBI Taxonomy" id="412755"/>
    <lineage>
        <taxon>unclassified sequences</taxon>
        <taxon>metagenomes</taxon>
        <taxon>ecological metagenomes</taxon>
    </lineage>
</organism>
<dbReference type="SUPFAM" id="SSF52980">
    <property type="entry name" value="Restriction endonuclease-like"/>
    <property type="match status" value="1"/>
</dbReference>